<proteinExistence type="predicted"/>
<keyword evidence="2" id="KW-1185">Reference proteome</keyword>
<gene>
    <name evidence="1" type="primary">Necator_chrX.g23607</name>
    <name evidence="1" type="ORF">RB195_023443</name>
</gene>
<name>A0ABR1EJF4_NECAM</name>
<reference evidence="1 2" key="1">
    <citation type="submission" date="2023-08" db="EMBL/GenBank/DDBJ databases">
        <title>A Necator americanus chromosomal reference genome.</title>
        <authorList>
            <person name="Ilik V."/>
            <person name="Petrzelkova K.J."/>
            <person name="Pardy F."/>
            <person name="Fuh T."/>
            <person name="Niatou-Singa F.S."/>
            <person name="Gouil Q."/>
            <person name="Baker L."/>
            <person name="Ritchie M.E."/>
            <person name="Jex A.R."/>
            <person name="Gazzola D."/>
            <person name="Li H."/>
            <person name="Toshio Fujiwara R."/>
            <person name="Zhan B."/>
            <person name="Aroian R.V."/>
            <person name="Pafco B."/>
            <person name="Schwarz E.M."/>
        </authorList>
    </citation>
    <scope>NUCLEOTIDE SEQUENCE [LARGE SCALE GENOMIC DNA]</scope>
    <source>
        <strain evidence="1 2">Aroian</strain>
        <tissue evidence="1">Whole animal</tissue>
    </source>
</reference>
<dbReference type="Proteomes" id="UP001303046">
    <property type="component" value="Unassembled WGS sequence"/>
</dbReference>
<accession>A0ABR1EJF4</accession>
<evidence type="ECO:0000313" key="2">
    <source>
        <dbReference type="Proteomes" id="UP001303046"/>
    </source>
</evidence>
<protein>
    <submittedName>
        <fullName evidence="1">Uncharacterized protein</fullName>
    </submittedName>
</protein>
<evidence type="ECO:0000313" key="1">
    <source>
        <dbReference type="EMBL" id="KAK6762733.1"/>
    </source>
</evidence>
<dbReference type="EMBL" id="JAVFWL010000006">
    <property type="protein sequence ID" value="KAK6762733.1"/>
    <property type="molecule type" value="Genomic_DNA"/>
</dbReference>
<comment type="caution">
    <text evidence="1">The sequence shown here is derived from an EMBL/GenBank/DDBJ whole genome shotgun (WGS) entry which is preliminary data.</text>
</comment>
<organism evidence="1 2">
    <name type="scientific">Necator americanus</name>
    <name type="common">Human hookworm</name>
    <dbReference type="NCBI Taxonomy" id="51031"/>
    <lineage>
        <taxon>Eukaryota</taxon>
        <taxon>Metazoa</taxon>
        <taxon>Ecdysozoa</taxon>
        <taxon>Nematoda</taxon>
        <taxon>Chromadorea</taxon>
        <taxon>Rhabditida</taxon>
        <taxon>Rhabditina</taxon>
        <taxon>Rhabditomorpha</taxon>
        <taxon>Strongyloidea</taxon>
        <taxon>Ancylostomatidae</taxon>
        <taxon>Bunostominae</taxon>
        <taxon>Necator</taxon>
    </lineage>
</organism>
<sequence length="66" mass="7359">MHSAMTSLISDFFLRDLSHIFNVLFCKFVSVCEGQLGQVGGIDAIVCKDCGKEKAQRAYDSRDSRN</sequence>